<comment type="caution">
    <text evidence="4">The sequence shown here is derived from an EMBL/GenBank/DDBJ whole genome shotgun (WGS) entry which is preliminary data.</text>
</comment>
<name>A0ABQ9JP00_9CUCU</name>
<accession>A0ABQ9JP00</accession>
<feature type="transmembrane region" description="Helical" evidence="1">
    <location>
        <begin position="523"/>
        <end position="545"/>
    </location>
</feature>
<keyword evidence="1" id="KW-0472">Membrane</keyword>
<protein>
    <recommendedName>
        <fullName evidence="3">Nose resistant-to-fluoxetine protein N-terminal domain-containing protein</fullName>
    </recommendedName>
</protein>
<keyword evidence="5" id="KW-1185">Reference proteome</keyword>
<dbReference type="PANTHER" id="PTHR11161:SF71">
    <property type="entry name" value="NOSE RESISTANT-TO-FLUOXETINE PROTEIN N-TERMINAL DOMAIN-CONTAINING PROTEIN"/>
    <property type="match status" value="1"/>
</dbReference>
<proteinExistence type="predicted"/>
<feature type="transmembrane region" description="Helical" evidence="1">
    <location>
        <begin position="495"/>
        <end position="511"/>
    </location>
</feature>
<dbReference type="InterPro" id="IPR052728">
    <property type="entry name" value="O2_lipid_transport_reg"/>
</dbReference>
<feature type="transmembrane region" description="Helical" evidence="1">
    <location>
        <begin position="595"/>
        <end position="612"/>
    </location>
</feature>
<feature type="transmembrane region" description="Helical" evidence="1">
    <location>
        <begin position="439"/>
        <end position="462"/>
    </location>
</feature>
<dbReference type="EMBL" id="JAPWTJ010000320">
    <property type="protein sequence ID" value="KAJ8979723.1"/>
    <property type="molecule type" value="Genomic_DNA"/>
</dbReference>
<feature type="transmembrane region" description="Helical" evidence="1">
    <location>
        <begin position="632"/>
        <end position="653"/>
    </location>
</feature>
<evidence type="ECO:0000256" key="2">
    <source>
        <dbReference type="SAM" id="SignalP"/>
    </source>
</evidence>
<dbReference type="SMART" id="SM00703">
    <property type="entry name" value="NRF"/>
    <property type="match status" value="1"/>
</dbReference>
<feature type="signal peptide" evidence="2">
    <location>
        <begin position="1"/>
        <end position="23"/>
    </location>
</feature>
<dbReference type="InterPro" id="IPR002656">
    <property type="entry name" value="Acyl_transf_3_dom"/>
</dbReference>
<dbReference type="InterPro" id="IPR006621">
    <property type="entry name" value="Nose-resist-to-fluoxetine_N"/>
</dbReference>
<sequence>MFDKNILVLGACVLFGAFRSASCQTDASQVMIFPTLPVAVTKSDNAVCKEHSDLYVDNLKNLTLWAHEMWDATAKTSTGVLRGSVYQMGHFEQCLSARAPFLTQYCLASITANVPIPKTRKDFLSLYYDPNDSILDRLYKYKDKSQQPRNVIKVGWCVPASCSVLNLEEYLNNYLNRTENVIRHNNVTYTAQFSELFCQNAVEVQSFDNADISFCLLASLLVLLVITATTYDYLKDNQELEEKPAKKPLSIKLIMAFSARRNFHDLNRADDSNQSLSILYGVRTLSILAIIMDHRFGTFISSALMNFNFVESVGKLTPVYAFVIFYYATLFNHSGYGPLWKVVAGMDSKDCKDNWWANLLYINNYVNSENMLKNDKTKLKTHRIPDADSSKDKRFMLQQTTNKKTARFCMTHAWYLPCDFHYFIFATFLCILIKKERKVGLGTLVVFTIISMAVPFALTIVYQRPALMHFYPDFLTGPKTHPDFQLTYSKTHTRATPYCVGMFAGYVYYKLKGSDKHVNRKKSYAITFFSLVLLFVSVFSGNAFYDPYHKYNTIESASYAAFHRFSWAIGTVALLYILSFGHASFMKKILCWSPWIPLSKLVYGAYLTHMGFQLRSAARFMNPRQLTYFDVISLSLGDMVWAFVAALGLYILIEAPFRKVFRELMFPTREVPPKTVADTLVEENNMINNNNNINCQDSRL</sequence>
<feature type="chain" id="PRO_5046615765" description="Nose resistant-to-fluoxetine protein N-terminal domain-containing protein" evidence="2">
    <location>
        <begin position="24"/>
        <end position="700"/>
    </location>
</feature>
<gene>
    <name evidence="4" type="ORF">NQ317_015547</name>
</gene>
<keyword evidence="2" id="KW-0732">Signal</keyword>
<feature type="transmembrane region" description="Helical" evidence="1">
    <location>
        <begin position="565"/>
        <end position="583"/>
    </location>
</feature>
<dbReference type="Pfam" id="PF01757">
    <property type="entry name" value="Acyl_transf_3"/>
    <property type="match status" value="1"/>
</dbReference>
<dbReference type="Proteomes" id="UP001162164">
    <property type="component" value="Unassembled WGS sequence"/>
</dbReference>
<evidence type="ECO:0000256" key="1">
    <source>
        <dbReference type="SAM" id="Phobius"/>
    </source>
</evidence>
<feature type="transmembrane region" description="Helical" evidence="1">
    <location>
        <begin position="413"/>
        <end position="432"/>
    </location>
</feature>
<organism evidence="4 5">
    <name type="scientific">Molorchus minor</name>
    <dbReference type="NCBI Taxonomy" id="1323400"/>
    <lineage>
        <taxon>Eukaryota</taxon>
        <taxon>Metazoa</taxon>
        <taxon>Ecdysozoa</taxon>
        <taxon>Arthropoda</taxon>
        <taxon>Hexapoda</taxon>
        <taxon>Insecta</taxon>
        <taxon>Pterygota</taxon>
        <taxon>Neoptera</taxon>
        <taxon>Endopterygota</taxon>
        <taxon>Coleoptera</taxon>
        <taxon>Polyphaga</taxon>
        <taxon>Cucujiformia</taxon>
        <taxon>Chrysomeloidea</taxon>
        <taxon>Cerambycidae</taxon>
        <taxon>Lamiinae</taxon>
        <taxon>Monochamini</taxon>
        <taxon>Molorchus</taxon>
    </lineage>
</organism>
<keyword evidence="1" id="KW-1133">Transmembrane helix</keyword>
<evidence type="ECO:0000259" key="3">
    <source>
        <dbReference type="SMART" id="SM00703"/>
    </source>
</evidence>
<feature type="domain" description="Nose resistant-to-fluoxetine protein N-terminal" evidence="3">
    <location>
        <begin position="45"/>
        <end position="189"/>
    </location>
</feature>
<reference evidence="4" key="1">
    <citation type="journal article" date="2023" name="Insect Mol. Biol.">
        <title>Genome sequencing provides insights into the evolution of gene families encoding plant cell wall-degrading enzymes in longhorned beetles.</title>
        <authorList>
            <person name="Shin N.R."/>
            <person name="Okamura Y."/>
            <person name="Kirsch R."/>
            <person name="Pauchet Y."/>
        </authorList>
    </citation>
    <scope>NUCLEOTIDE SEQUENCE</scope>
    <source>
        <strain evidence="4">MMC_N1</strain>
    </source>
</reference>
<keyword evidence="1" id="KW-0812">Transmembrane</keyword>
<evidence type="ECO:0000313" key="5">
    <source>
        <dbReference type="Proteomes" id="UP001162164"/>
    </source>
</evidence>
<evidence type="ECO:0000313" key="4">
    <source>
        <dbReference type="EMBL" id="KAJ8979723.1"/>
    </source>
</evidence>
<dbReference type="Pfam" id="PF20146">
    <property type="entry name" value="NRF"/>
    <property type="match status" value="1"/>
</dbReference>
<dbReference type="PANTHER" id="PTHR11161">
    <property type="entry name" value="O-ACYLTRANSFERASE"/>
    <property type="match status" value="1"/>
</dbReference>